<feature type="transmembrane region" description="Helical" evidence="1">
    <location>
        <begin position="125"/>
        <end position="143"/>
    </location>
</feature>
<sequence length="208" mass="24163">MTGKVFVFRSEEFGGVLALDWRDVYWHIGTDETGKVCTLRGHVLNESIAVDTFSVGNFFHRDEVYRVLSLWCFLEKYMEHGPQDAGPVSGDEFIYYSTRVSLRNCLVRVVSNLPPLLLSLRYKLFFFYYPLVFSLILTQWLALKSCREPKWPEFVEASCASHSQRSSVWTEPERIGQFLSNDIFYKRLLEKENFNKSVFESGSGFVGF</sequence>
<reference evidence="3 4" key="1">
    <citation type="submission" date="2024-04" db="EMBL/GenBank/DDBJ databases">
        <title>Salinicola lusitanus LLJ914,a marine bacterium isolated from the Okinawa Trough.</title>
        <authorList>
            <person name="Li J."/>
        </authorList>
    </citation>
    <scope>NUCLEOTIDE SEQUENCE [LARGE SCALE GENOMIC DNA]</scope>
    <source>
        <strain evidence="3 4">LLJ914</strain>
    </source>
</reference>
<dbReference type="RefSeq" id="WP_342595718.1">
    <property type="nucleotide sequence ID" value="NZ_CP151919.1"/>
</dbReference>
<organism evidence="3 4">
    <name type="scientific">Salinicola lusitanus</name>
    <dbReference type="NCBI Taxonomy" id="1949085"/>
    <lineage>
        <taxon>Bacteria</taxon>
        <taxon>Pseudomonadati</taxon>
        <taxon>Pseudomonadota</taxon>
        <taxon>Gammaproteobacteria</taxon>
        <taxon>Oceanospirillales</taxon>
        <taxon>Halomonadaceae</taxon>
        <taxon>Salinicola</taxon>
    </lineage>
</organism>
<evidence type="ECO:0000259" key="2">
    <source>
        <dbReference type="Pfam" id="PF20455"/>
    </source>
</evidence>
<dbReference type="Proteomes" id="UP001453229">
    <property type="component" value="Chromosome"/>
</dbReference>
<evidence type="ECO:0000256" key="1">
    <source>
        <dbReference type="SAM" id="Phobius"/>
    </source>
</evidence>
<dbReference type="EMBL" id="CP151919">
    <property type="protein sequence ID" value="XAD55311.1"/>
    <property type="molecule type" value="Genomic_DNA"/>
</dbReference>
<proteinExistence type="predicted"/>
<protein>
    <submittedName>
        <fullName evidence="3">DUF6708 domain-containing protein</fullName>
    </submittedName>
</protein>
<keyword evidence="1" id="KW-0472">Membrane</keyword>
<dbReference type="Pfam" id="PF20455">
    <property type="entry name" value="DUF6708"/>
    <property type="match status" value="1"/>
</dbReference>
<keyword evidence="1" id="KW-1133">Transmembrane helix</keyword>
<evidence type="ECO:0000313" key="4">
    <source>
        <dbReference type="Proteomes" id="UP001453229"/>
    </source>
</evidence>
<feature type="domain" description="DUF6708" evidence="2">
    <location>
        <begin position="16"/>
        <end position="161"/>
    </location>
</feature>
<keyword evidence="4" id="KW-1185">Reference proteome</keyword>
<accession>A0ABZ3CVR2</accession>
<evidence type="ECO:0000313" key="3">
    <source>
        <dbReference type="EMBL" id="XAD55311.1"/>
    </source>
</evidence>
<name>A0ABZ3CVR2_9GAMM</name>
<gene>
    <name evidence="3" type="ORF">AAGT95_04895</name>
</gene>
<dbReference type="InterPro" id="IPR046554">
    <property type="entry name" value="DUF6708"/>
</dbReference>
<keyword evidence="1" id="KW-0812">Transmembrane</keyword>